<keyword evidence="1" id="KW-0472">Membrane</keyword>
<dbReference type="EMBL" id="LCDO01000006">
    <property type="protein sequence ID" value="KKS56760.1"/>
    <property type="molecule type" value="Genomic_DNA"/>
</dbReference>
<name>A0A0G1A6W2_9BACT</name>
<sequence length="279" mass="31734">MENKEPNNLEKEVMSKITSGKIKLRSRYIFLAEKLGLDSVLILTVVLAVLFFNLILFYLKSSDNLNYLSFGSRGLLAFWETFPYPLIIVFIVLILGGGFFLKRSEFSYKKPFGFLALALIGSILMVGAILTFTGLNEKIEKNVFGPRPGVPFSRWFLRGGLEERHNSLAGLVVEMNDGYVVVQTPRNLQKVDFKDVLNKVSNEKLYPGVLAVFIGEKKEEVFFARDWRVLNQGEIPLIDRNIHRRFGSFEMKIPADPHCLGNCLNLGTPPNFCWQNCNK</sequence>
<proteinExistence type="predicted"/>
<gene>
    <name evidence="2" type="ORF">UV20_C0006G0043</name>
</gene>
<evidence type="ECO:0000313" key="3">
    <source>
        <dbReference type="Proteomes" id="UP000034837"/>
    </source>
</evidence>
<feature type="transmembrane region" description="Helical" evidence="1">
    <location>
        <begin position="113"/>
        <end position="135"/>
    </location>
</feature>
<dbReference type="AlphaFoldDB" id="A0A0G1A6W2"/>
<evidence type="ECO:0000256" key="1">
    <source>
        <dbReference type="SAM" id="Phobius"/>
    </source>
</evidence>
<accession>A0A0G1A6W2</accession>
<reference evidence="2 3" key="1">
    <citation type="journal article" date="2015" name="Nature">
        <title>rRNA introns, odd ribosomes, and small enigmatic genomes across a large radiation of phyla.</title>
        <authorList>
            <person name="Brown C.T."/>
            <person name="Hug L.A."/>
            <person name="Thomas B.C."/>
            <person name="Sharon I."/>
            <person name="Castelle C.J."/>
            <person name="Singh A."/>
            <person name="Wilkins M.J."/>
            <person name="Williams K.H."/>
            <person name="Banfield J.F."/>
        </authorList>
    </citation>
    <scope>NUCLEOTIDE SEQUENCE [LARGE SCALE GENOMIC DNA]</scope>
</reference>
<dbReference type="Proteomes" id="UP000034837">
    <property type="component" value="Unassembled WGS sequence"/>
</dbReference>
<comment type="caution">
    <text evidence="2">The sequence shown here is derived from an EMBL/GenBank/DDBJ whole genome shotgun (WGS) entry which is preliminary data.</text>
</comment>
<keyword evidence="1" id="KW-1133">Transmembrane helix</keyword>
<protein>
    <submittedName>
        <fullName evidence="2">Uncharacterized protein</fullName>
    </submittedName>
</protein>
<feature type="transmembrane region" description="Helical" evidence="1">
    <location>
        <begin position="35"/>
        <end position="59"/>
    </location>
</feature>
<keyword evidence="1" id="KW-0812">Transmembrane</keyword>
<evidence type="ECO:0000313" key="2">
    <source>
        <dbReference type="EMBL" id="KKS56760.1"/>
    </source>
</evidence>
<feature type="transmembrane region" description="Helical" evidence="1">
    <location>
        <begin position="82"/>
        <end position="101"/>
    </location>
</feature>
<organism evidence="2 3">
    <name type="scientific">Candidatus Magasanikbacteria bacterium GW2011_GWA2_42_32</name>
    <dbReference type="NCBI Taxonomy" id="1619039"/>
    <lineage>
        <taxon>Bacteria</taxon>
        <taxon>Candidatus Magasanikiibacteriota</taxon>
    </lineage>
</organism>